<dbReference type="Gene3D" id="3.40.50.1820">
    <property type="entry name" value="alpha/beta hydrolase"/>
    <property type="match status" value="1"/>
</dbReference>
<sequence length="326" mass="36024">MASFIAWLVTLYVVWIRRSKEIFRNPDRLRKVMQETYLRPTSFAPPKKLGSNLVIIREDQASWPVYRVSKPRVIGKASPGPNGAMMYLHGGAFFREILGPHWSLIAHLCQETGLDIIVPIYPLLPRPGSDAKSVIDHALDIAVGQESPIQCIAGDSAGGTLALALAQQCLKRKDESKYARLARDLRCVVLLSPWLDITATHPELEVLDKDDPWLGIPGAKVLGKIYAGELALDDPIVSPLFGDIDNLPPLLLFGGTRDILCSDARRLSAKYQGKGVTKGEPGSFESERFTFVEGKDMIHVWPMLPSSEGKRDKAKMVSFINKQIAG</sequence>
<feature type="chain" id="PRO_5011011802" evidence="2">
    <location>
        <begin position="20"/>
        <end position="326"/>
    </location>
</feature>
<evidence type="ECO:0000313" key="4">
    <source>
        <dbReference type="EMBL" id="ORX37047.1"/>
    </source>
</evidence>
<keyword evidence="2" id="KW-0732">Signal</keyword>
<evidence type="ECO:0000256" key="2">
    <source>
        <dbReference type="SAM" id="SignalP"/>
    </source>
</evidence>
<keyword evidence="5" id="KW-1185">Reference proteome</keyword>
<dbReference type="Pfam" id="PF07859">
    <property type="entry name" value="Abhydrolase_3"/>
    <property type="match status" value="1"/>
</dbReference>
<comment type="caution">
    <text evidence="4">The sequence shown here is derived from an EMBL/GenBank/DDBJ whole genome shotgun (WGS) entry which is preliminary data.</text>
</comment>
<dbReference type="EMBL" id="NBSH01000006">
    <property type="protein sequence ID" value="ORX37047.1"/>
    <property type="molecule type" value="Genomic_DNA"/>
</dbReference>
<dbReference type="GO" id="GO:0016787">
    <property type="term" value="F:hydrolase activity"/>
    <property type="evidence" value="ECO:0007669"/>
    <property type="project" value="UniProtKB-KW"/>
</dbReference>
<proteinExistence type="predicted"/>
<feature type="domain" description="Alpha/beta hydrolase fold-3" evidence="3">
    <location>
        <begin position="85"/>
        <end position="276"/>
    </location>
</feature>
<dbReference type="PANTHER" id="PTHR48081">
    <property type="entry name" value="AB HYDROLASE SUPERFAMILY PROTEIN C4A8.06C"/>
    <property type="match status" value="1"/>
</dbReference>
<dbReference type="Proteomes" id="UP000193218">
    <property type="component" value="Unassembled WGS sequence"/>
</dbReference>
<dbReference type="InterPro" id="IPR013094">
    <property type="entry name" value="AB_hydrolase_3"/>
</dbReference>
<evidence type="ECO:0000259" key="3">
    <source>
        <dbReference type="Pfam" id="PF07859"/>
    </source>
</evidence>
<dbReference type="GeneID" id="33557524"/>
<protein>
    <submittedName>
        <fullName evidence="4">Alpha/Beta hydrolase protein</fullName>
    </submittedName>
</protein>
<keyword evidence="1 4" id="KW-0378">Hydrolase</keyword>
<dbReference type="STRING" id="4999.A0A1Y1UHP0"/>
<organism evidence="4 5">
    <name type="scientific">Kockovaella imperatae</name>
    <dbReference type="NCBI Taxonomy" id="4999"/>
    <lineage>
        <taxon>Eukaryota</taxon>
        <taxon>Fungi</taxon>
        <taxon>Dikarya</taxon>
        <taxon>Basidiomycota</taxon>
        <taxon>Agaricomycotina</taxon>
        <taxon>Tremellomycetes</taxon>
        <taxon>Tremellales</taxon>
        <taxon>Cuniculitremaceae</taxon>
        <taxon>Kockovaella</taxon>
    </lineage>
</organism>
<dbReference type="InterPro" id="IPR050300">
    <property type="entry name" value="GDXG_lipolytic_enzyme"/>
</dbReference>
<evidence type="ECO:0000313" key="5">
    <source>
        <dbReference type="Proteomes" id="UP000193218"/>
    </source>
</evidence>
<dbReference type="InterPro" id="IPR029058">
    <property type="entry name" value="AB_hydrolase_fold"/>
</dbReference>
<reference evidence="4 5" key="1">
    <citation type="submission" date="2017-03" db="EMBL/GenBank/DDBJ databases">
        <title>Widespread Adenine N6-methylation of Active Genes in Fungi.</title>
        <authorList>
            <consortium name="DOE Joint Genome Institute"/>
            <person name="Mondo S.J."/>
            <person name="Dannebaum R.O."/>
            <person name="Kuo R.C."/>
            <person name="Louie K.B."/>
            <person name="Bewick A.J."/>
            <person name="Labutti K."/>
            <person name="Haridas S."/>
            <person name="Kuo A."/>
            <person name="Salamov A."/>
            <person name="Ahrendt S.R."/>
            <person name="Lau R."/>
            <person name="Bowen B.P."/>
            <person name="Lipzen A."/>
            <person name="Sullivan W."/>
            <person name="Andreopoulos W.B."/>
            <person name="Clum A."/>
            <person name="Lindquist E."/>
            <person name="Daum C."/>
            <person name="Northen T.R."/>
            <person name="Ramamoorthy G."/>
            <person name="Schmitz R.J."/>
            <person name="Gryganskyi A."/>
            <person name="Culley D."/>
            <person name="Magnuson J."/>
            <person name="James T.Y."/>
            <person name="O'Malley M.A."/>
            <person name="Stajich J.E."/>
            <person name="Spatafora J.W."/>
            <person name="Visel A."/>
            <person name="Grigoriev I.V."/>
        </authorList>
    </citation>
    <scope>NUCLEOTIDE SEQUENCE [LARGE SCALE GENOMIC DNA]</scope>
    <source>
        <strain evidence="4 5">NRRL Y-17943</strain>
    </source>
</reference>
<dbReference type="AlphaFoldDB" id="A0A1Y1UHP0"/>
<feature type="signal peptide" evidence="2">
    <location>
        <begin position="1"/>
        <end position="19"/>
    </location>
</feature>
<name>A0A1Y1UHP0_9TREE</name>
<dbReference type="PANTHER" id="PTHR48081:SF8">
    <property type="entry name" value="ALPHA_BETA HYDROLASE FOLD-3 DOMAIN-CONTAINING PROTEIN-RELATED"/>
    <property type="match status" value="1"/>
</dbReference>
<evidence type="ECO:0000256" key="1">
    <source>
        <dbReference type="ARBA" id="ARBA00022801"/>
    </source>
</evidence>
<gene>
    <name evidence="4" type="ORF">BD324DRAFT_624584</name>
</gene>
<dbReference type="SUPFAM" id="SSF53474">
    <property type="entry name" value="alpha/beta-Hydrolases"/>
    <property type="match status" value="1"/>
</dbReference>
<dbReference type="InParanoid" id="A0A1Y1UHP0"/>
<dbReference type="RefSeq" id="XP_021871085.1">
    <property type="nucleotide sequence ID" value="XM_022015715.1"/>
</dbReference>
<accession>A0A1Y1UHP0</accession>
<dbReference type="OrthoDB" id="2152029at2759"/>